<name>A0A0P0Y1W1_ORYSJ</name>
<accession>A0A0P0Y1W1</accession>
<dbReference type="AlphaFoldDB" id="A0A0P0Y1W1"/>
<dbReference type="PaxDb" id="39947-A0A0P0Y1W1"/>
<dbReference type="Gramene" id="Os11t0457500-01">
    <property type="protein sequence ID" value="Os11t0457500-01"/>
    <property type="gene ID" value="Os11g0457500"/>
</dbReference>
<proteinExistence type="predicted"/>
<dbReference type="Proteomes" id="UP000059680">
    <property type="component" value="Chromosome 11"/>
</dbReference>
<reference evidence="2" key="1">
    <citation type="journal article" date="2005" name="Nature">
        <title>The map-based sequence of the rice genome.</title>
        <authorList>
            <consortium name="International rice genome sequencing project (IRGSP)"/>
            <person name="Matsumoto T."/>
            <person name="Wu J."/>
            <person name="Kanamori H."/>
            <person name="Katayose Y."/>
            <person name="Fujisawa M."/>
            <person name="Namiki N."/>
            <person name="Mizuno H."/>
            <person name="Yamamoto K."/>
            <person name="Antonio B.A."/>
            <person name="Baba T."/>
            <person name="Sakata K."/>
            <person name="Nagamura Y."/>
            <person name="Aoki H."/>
            <person name="Arikawa K."/>
            <person name="Arita K."/>
            <person name="Bito T."/>
            <person name="Chiden Y."/>
            <person name="Fujitsuka N."/>
            <person name="Fukunaka R."/>
            <person name="Hamada M."/>
            <person name="Harada C."/>
            <person name="Hayashi A."/>
            <person name="Hijishita S."/>
            <person name="Honda M."/>
            <person name="Hosokawa S."/>
            <person name="Ichikawa Y."/>
            <person name="Idonuma A."/>
            <person name="Iijima M."/>
            <person name="Ikeda M."/>
            <person name="Ikeno M."/>
            <person name="Ito K."/>
            <person name="Ito S."/>
            <person name="Ito T."/>
            <person name="Ito Y."/>
            <person name="Ito Y."/>
            <person name="Iwabuchi A."/>
            <person name="Kamiya K."/>
            <person name="Karasawa W."/>
            <person name="Kurita K."/>
            <person name="Katagiri S."/>
            <person name="Kikuta A."/>
            <person name="Kobayashi H."/>
            <person name="Kobayashi N."/>
            <person name="Machita K."/>
            <person name="Maehara T."/>
            <person name="Masukawa M."/>
            <person name="Mizubayashi T."/>
            <person name="Mukai Y."/>
            <person name="Nagasaki H."/>
            <person name="Nagata Y."/>
            <person name="Naito S."/>
            <person name="Nakashima M."/>
            <person name="Nakama Y."/>
            <person name="Nakamichi Y."/>
            <person name="Nakamura M."/>
            <person name="Meguro A."/>
            <person name="Negishi M."/>
            <person name="Ohta I."/>
            <person name="Ohta T."/>
            <person name="Okamoto M."/>
            <person name="Ono N."/>
            <person name="Saji S."/>
            <person name="Sakaguchi M."/>
            <person name="Sakai K."/>
            <person name="Shibata M."/>
            <person name="Shimokawa T."/>
            <person name="Song J."/>
            <person name="Takazaki Y."/>
            <person name="Terasawa K."/>
            <person name="Tsugane M."/>
            <person name="Tsuji K."/>
            <person name="Ueda S."/>
            <person name="Waki K."/>
            <person name="Yamagata H."/>
            <person name="Yamamoto M."/>
            <person name="Yamamoto S."/>
            <person name="Yamane H."/>
            <person name="Yoshiki S."/>
            <person name="Yoshihara R."/>
            <person name="Yukawa K."/>
            <person name="Zhong H."/>
            <person name="Yano M."/>
            <person name="Yuan Q."/>
            <person name="Ouyang S."/>
            <person name="Liu J."/>
            <person name="Jones K.M."/>
            <person name="Gansberger K."/>
            <person name="Moffat K."/>
            <person name="Hill J."/>
            <person name="Bera J."/>
            <person name="Fadrosh D."/>
            <person name="Jin S."/>
            <person name="Johri S."/>
            <person name="Kim M."/>
            <person name="Overton L."/>
            <person name="Reardon M."/>
            <person name="Tsitrin T."/>
            <person name="Vuong H."/>
            <person name="Weaver B."/>
            <person name="Ciecko A."/>
            <person name="Tallon L."/>
            <person name="Jackson J."/>
            <person name="Pai G."/>
            <person name="Aken S.V."/>
            <person name="Utterback T."/>
            <person name="Reidmuller S."/>
            <person name="Feldblyum T."/>
            <person name="Hsiao J."/>
            <person name="Zismann V."/>
            <person name="Iobst S."/>
            <person name="de Vazeille A.R."/>
            <person name="Buell C.R."/>
            <person name="Ying K."/>
            <person name="Li Y."/>
            <person name="Lu T."/>
            <person name="Huang Y."/>
            <person name="Zhao Q."/>
            <person name="Feng Q."/>
            <person name="Zhang L."/>
            <person name="Zhu J."/>
            <person name="Weng Q."/>
            <person name="Mu J."/>
            <person name="Lu Y."/>
            <person name="Fan D."/>
            <person name="Liu Y."/>
            <person name="Guan J."/>
            <person name="Zhang Y."/>
            <person name="Yu S."/>
            <person name="Liu X."/>
            <person name="Zhang Y."/>
            <person name="Hong G."/>
            <person name="Han B."/>
            <person name="Choisne N."/>
            <person name="Demange N."/>
            <person name="Orjeda G."/>
            <person name="Samain S."/>
            <person name="Cattolico L."/>
            <person name="Pelletier E."/>
            <person name="Couloux A."/>
            <person name="Segurens B."/>
            <person name="Wincker P."/>
            <person name="D'Hont A."/>
            <person name="Scarpelli C."/>
            <person name="Weissenbach J."/>
            <person name="Salanoubat M."/>
            <person name="Quetier F."/>
            <person name="Yu Y."/>
            <person name="Kim H.R."/>
            <person name="Rambo T."/>
            <person name="Currie J."/>
            <person name="Collura K."/>
            <person name="Luo M."/>
            <person name="Yang T."/>
            <person name="Ammiraju J.S.S."/>
            <person name="Engler F."/>
            <person name="Soderlund C."/>
            <person name="Wing R.A."/>
            <person name="Palmer L.E."/>
            <person name="de la Bastide M."/>
            <person name="Spiegel L."/>
            <person name="Nascimento L."/>
            <person name="Zutavern T."/>
            <person name="O'Shaughnessy A."/>
            <person name="Dike S."/>
            <person name="Dedhia N."/>
            <person name="Preston R."/>
            <person name="Balija V."/>
            <person name="McCombie W.R."/>
            <person name="Chow T."/>
            <person name="Chen H."/>
            <person name="Chung M."/>
            <person name="Chen C."/>
            <person name="Shaw J."/>
            <person name="Wu H."/>
            <person name="Hsiao K."/>
            <person name="Chao Y."/>
            <person name="Chu M."/>
            <person name="Cheng C."/>
            <person name="Hour A."/>
            <person name="Lee P."/>
            <person name="Lin S."/>
            <person name="Lin Y."/>
            <person name="Liou J."/>
            <person name="Liu S."/>
            <person name="Hsing Y."/>
            <person name="Raghuvanshi S."/>
            <person name="Mohanty A."/>
            <person name="Bharti A.K."/>
            <person name="Gaur A."/>
            <person name="Gupta V."/>
            <person name="Kumar D."/>
            <person name="Ravi V."/>
            <person name="Vij S."/>
            <person name="Kapur A."/>
            <person name="Khurana P."/>
            <person name="Khurana P."/>
            <person name="Khurana J.P."/>
            <person name="Tyagi A.K."/>
            <person name="Gaikwad K."/>
            <person name="Singh A."/>
            <person name="Dalal V."/>
            <person name="Srivastava S."/>
            <person name="Dixit A."/>
            <person name="Pal A.K."/>
            <person name="Ghazi I.A."/>
            <person name="Yadav M."/>
            <person name="Pandit A."/>
            <person name="Bhargava A."/>
            <person name="Sureshbabu K."/>
            <person name="Batra K."/>
            <person name="Sharma T.R."/>
            <person name="Mohapatra T."/>
            <person name="Singh N.K."/>
            <person name="Messing J."/>
            <person name="Nelson A.B."/>
            <person name="Fuks G."/>
            <person name="Kavchok S."/>
            <person name="Keizer G."/>
            <person name="Linton E."/>
            <person name="Llaca V."/>
            <person name="Song R."/>
            <person name="Tanyolac B."/>
            <person name="Young S."/>
            <person name="Ho-Il K."/>
            <person name="Hahn J.H."/>
            <person name="Sangsakoo G."/>
            <person name="Vanavichit A."/>
            <person name="de Mattos Luiz.A.T."/>
            <person name="Zimmer P.D."/>
            <person name="Malone G."/>
            <person name="Dellagostin O."/>
            <person name="de Oliveira A.C."/>
            <person name="Bevan M."/>
            <person name="Bancroft I."/>
            <person name="Minx P."/>
            <person name="Cordum H."/>
            <person name="Wilson R."/>
            <person name="Cheng Z."/>
            <person name="Jin W."/>
            <person name="Jiang J."/>
            <person name="Leong S.A."/>
            <person name="Iwama H."/>
            <person name="Gojobori T."/>
            <person name="Itoh T."/>
            <person name="Niimura Y."/>
            <person name="Fujii Y."/>
            <person name="Habara T."/>
            <person name="Sakai H."/>
            <person name="Sato Y."/>
            <person name="Wilson G."/>
            <person name="Kumar K."/>
            <person name="McCouch S."/>
            <person name="Juretic N."/>
            <person name="Hoen D."/>
            <person name="Wright S."/>
            <person name="Bruskiewich R."/>
            <person name="Bureau T."/>
            <person name="Miyao A."/>
            <person name="Hirochika H."/>
            <person name="Nishikawa T."/>
            <person name="Kadowaki K."/>
            <person name="Sugiura M."/>
            <person name="Burr B."/>
            <person name="Sasaki T."/>
        </authorList>
    </citation>
    <scope>NUCLEOTIDE SEQUENCE [LARGE SCALE GENOMIC DNA]</scope>
    <source>
        <strain evidence="2">cv. Nipponbare</strain>
    </source>
</reference>
<reference evidence="1 2" key="3">
    <citation type="journal article" date="2013" name="Rice">
        <title>Improvement of the Oryza sativa Nipponbare reference genome using next generation sequence and optical map data.</title>
        <authorList>
            <person name="Kawahara Y."/>
            <person name="de la Bastide M."/>
            <person name="Hamilton J.P."/>
            <person name="Kanamori H."/>
            <person name="McCombie W.R."/>
            <person name="Ouyang S."/>
            <person name="Schwartz D.C."/>
            <person name="Tanaka T."/>
            <person name="Wu J."/>
            <person name="Zhou S."/>
            <person name="Childs K.L."/>
            <person name="Davidson R.M."/>
            <person name="Lin H."/>
            <person name="Quesada-Ocampo L."/>
            <person name="Vaillancourt B."/>
            <person name="Sakai H."/>
            <person name="Lee S.S."/>
            <person name="Kim J."/>
            <person name="Numa H."/>
            <person name="Itoh T."/>
            <person name="Buell C.R."/>
            <person name="Matsumoto T."/>
        </authorList>
    </citation>
    <scope>NUCLEOTIDE SEQUENCE [LARGE SCALE GENOMIC DNA]</scope>
    <source>
        <strain evidence="2">cv. Nipponbare</strain>
    </source>
</reference>
<evidence type="ECO:0000313" key="1">
    <source>
        <dbReference type="EMBL" id="BAT13933.1"/>
    </source>
</evidence>
<dbReference type="EMBL" id="AP014967">
    <property type="protein sequence ID" value="BAT13933.1"/>
    <property type="molecule type" value="Genomic_DNA"/>
</dbReference>
<reference evidence="1 2" key="2">
    <citation type="journal article" date="2013" name="Plant Cell Physiol.">
        <title>Rice Annotation Project Database (RAP-DB): an integrative and interactive database for rice genomics.</title>
        <authorList>
            <person name="Sakai H."/>
            <person name="Lee S.S."/>
            <person name="Tanaka T."/>
            <person name="Numa H."/>
            <person name="Kim J."/>
            <person name="Kawahara Y."/>
            <person name="Wakimoto H."/>
            <person name="Yang C.C."/>
            <person name="Iwamoto M."/>
            <person name="Abe T."/>
            <person name="Yamada Y."/>
            <person name="Muto A."/>
            <person name="Inokuchi H."/>
            <person name="Ikemura T."/>
            <person name="Matsumoto T."/>
            <person name="Sasaki T."/>
            <person name="Itoh T."/>
        </authorList>
    </citation>
    <scope>NUCLEOTIDE SEQUENCE [LARGE SCALE GENOMIC DNA]</scope>
    <source>
        <strain evidence="2">cv. Nipponbare</strain>
    </source>
</reference>
<sequence length="91" mass="10597">MTEPFSRCSISDTWSPLKKFRNIAVQGYKIHIEDDAKFRKTNTVENKPAPNNYPSTYPLKQVYDICYRLSVNYLISQMTCFELSLNSSVFC</sequence>
<dbReference type="InParanoid" id="A0A0P0Y1W1"/>
<keyword evidence="2" id="KW-1185">Reference proteome</keyword>
<gene>
    <name evidence="1" type="ordered locus">Os11g0457500</name>
    <name evidence="1" type="ORF">OSNPB_110457500</name>
</gene>
<protein>
    <submittedName>
        <fullName evidence="1">Os11g0457500 protein</fullName>
    </submittedName>
</protein>
<evidence type="ECO:0000313" key="2">
    <source>
        <dbReference type="Proteomes" id="UP000059680"/>
    </source>
</evidence>
<organism evidence="1 2">
    <name type="scientific">Oryza sativa subsp. japonica</name>
    <name type="common">Rice</name>
    <dbReference type="NCBI Taxonomy" id="39947"/>
    <lineage>
        <taxon>Eukaryota</taxon>
        <taxon>Viridiplantae</taxon>
        <taxon>Streptophyta</taxon>
        <taxon>Embryophyta</taxon>
        <taxon>Tracheophyta</taxon>
        <taxon>Spermatophyta</taxon>
        <taxon>Magnoliopsida</taxon>
        <taxon>Liliopsida</taxon>
        <taxon>Poales</taxon>
        <taxon>Poaceae</taxon>
        <taxon>BOP clade</taxon>
        <taxon>Oryzoideae</taxon>
        <taxon>Oryzeae</taxon>
        <taxon>Oryzinae</taxon>
        <taxon>Oryza</taxon>
        <taxon>Oryza sativa</taxon>
    </lineage>
</organism>